<gene>
    <name evidence="2" type="ORF">DI549_14320</name>
</gene>
<dbReference type="Proteomes" id="UP000248887">
    <property type="component" value="Unassembled WGS sequence"/>
</dbReference>
<dbReference type="EMBL" id="QFQD01000046">
    <property type="protein sequence ID" value="PZQ81416.1"/>
    <property type="molecule type" value="Genomic_DNA"/>
</dbReference>
<evidence type="ECO:0000256" key="1">
    <source>
        <dbReference type="SAM" id="Phobius"/>
    </source>
</evidence>
<sequence length="104" mass="11124">MIRFLLRFVGIWLLAGGFVALVLDGVRSIASSEIVMTPLGVAWLAVSEGSLMHLQELVNAKLPAGSWDVVMAPLLQAPLFAVLAALGLLLMLIGRRKETRSAAI</sequence>
<reference evidence="2 3" key="1">
    <citation type="submission" date="2017-08" db="EMBL/GenBank/DDBJ databases">
        <title>Infants hospitalized years apart are colonized by the same room-sourced microbial strains.</title>
        <authorList>
            <person name="Brooks B."/>
            <person name="Olm M.R."/>
            <person name="Firek B.A."/>
            <person name="Baker R."/>
            <person name="Thomas B.C."/>
            <person name="Morowitz M.J."/>
            <person name="Banfield J.F."/>
        </authorList>
    </citation>
    <scope>NUCLEOTIDE SEQUENCE [LARGE SCALE GENOMIC DNA]</scope>
    <source>
        <strain evidence="2">S2_005_001_R2_27</strain>
    </source>
</reference>
<proteinExistence type="predicted"/>
<feature type="transmembrane region" description="Helical" evidence="1">
    <location>
        <begin position="74"/>
        <end position="94"/>
    </location>
</feature>
<comment type="caution">
    <text evidence="2">The sequence shown here is derived from an EMBL/GenBank/DDBJ whole genome shotgun (WGS) entry which is preliminary data.</text>
</comment>
<keyword evidence="1" id="KW-0472">Membrane</keyword>
<evidence type="ECO:0000313" key="3">
    <source>
        <dbReference type="Proteomes" id="UP000248887"/>
    </source>
</evidence>
<evidence type="ECO:0000313" key="2">
    <source>
        <dbReference type="EMBL" id="PZQ81416.1"/>
    </source>
</evidence>
<accession>A0A2W5QWD7</accession>
<protein>
    <recommendedName>
        <fullName evidence="4">PetM family of cytochrome b6f complex subunit 7</fullName>
    </recommendedName>
</protein>
<keyword evidence="1" id="KW-0812">Transmembrane</keyword>
<organism evidence="2 3">
    <name type="scientific">Ancylobacter novellus</name>
    <name type="common">Thiobacillus novellus</name>
    <dbReference type="NCBI Taxonomy" id="921"/>
    <lineage>
        <taxon>Bacteria</taxon>
        <taxon>Pseudomonadati</taxon>
        <taxon>Pseudomonadota</taxon>
        <taxon>Alphaproteobacteria</taxon>
        <taxon>Hyphomicrobiales</taxon>
        <taxon>Xanthobacteraceae</taxon>
        <taxon>Ancylobacter</taxon>
    </lineage>
</organism>
<evidence type="ECO:0008006" key="4">
    <source>
        <dbReference type="Google" id="ProtNLM"/>
    </source>
</evidence>
<name>A0A2W5QWD7_ANCNO</name>
<keyword evidence="1" id="KW-1133">Transmembrane helix</keyword>
<feature type="transmembrane region" description="Helical" evidence="1">
    <location>
        <begin position="6"/>
        <end position="23"/>
    </location>
</feature>
<dbReference type="AlphaFoldDB" id="A0A2W5QWD7"/>